<dbReference type="PANTHER" id="PTHR43280:SF2">
    <property type="entry name" value="HTH-TYPE TRANSCRIPTIONAL REGULATOR EXSA"/>
    <property type="match status" value="1"/>
</dbReference>
<name>A0A0R1VKA7_9LACO</name>
<dbReference type="InterPro" id="IPR011051">
    <property type="entry name" value="RmlC_Cupin_sf"/>
</dbReference>
<comment type="caution">
    <text evidence="5">The sequence shown here is derived from an EMBL/GenBank/DDBJ whole genome shotgun (WGS) entry which is preliminary data.</text>
</comment>
<keyword evidence="1" id="KW-0805">Transcription regulation</keyword>
<evidence type="ECO:0000313" key="5">
    <source>
        <dbReference type="EMBL" id="KRM05709.1"/>
    </source>
</evidence>
<keyword evidence="3" id="KW-0804">Transcription</keyword>
<accession>A0A0R1VKA7</accession>
<dbReference type="InterPro" id="IPR014710">
    <property type="entry name" value="RmlC-like_jellyroll"/>
</dbReference>
<gene>
    <name evidence="5" type="ORF">FC89_GL001416</name>
</gene>
<dbReference type="GO" id="GO:0043565">
    <property type="term" value="F:sequence-specific DNA binding"/>
    <property type="evidence" value="ECO:0007669"/>
    <property type="project" value="InterPro"/>
</dbReference>
<dbReference type="SMART" id="SM00342">
    <property type="entry name" value="HTH_ARAC"/>
    <property type="match status" value="1"/>
</dbReference>
<evidence type="ECO:0000259" key="4">
    <source>
        <dbReference type="PROSITE" id="PS01124"/>
    </source>
</evidence>
<dbReference type="OrthoDB" id="9799319at2"/>
<evidence type="ECO:0000256" key="3">
    <source>
        <dbReference type="ARBA" id="ARBA00023163"/>
    </source>
</evidence>
<protein>
    <submittedName>
        <fullName evidence="5">AraC-like transcriptional regulator</fullName>
    </submittedName>
</protein>
<dbReference type="STRING" id="1423750.FC89_GL001416"/>
<dbReference type="PATRIC" id="fig|1423750.3.peg.1451"/>
<dbReference type="PROSITE" id="PS01124">
    <property type="entry name" value="HTH_ARAC_FAMILY_2"/>
    <property type="match status" value="1"/>
</dbReference>
<dbReference type="InterPro" id="IPR018060">
    <property type="entry name" value="HTH_AraC"/>
</dbReference>
<organism evidence="5 6">
    <name type="scientific">Liquorilactobacillus ghanensis DSM 18630</name>
    <dbReference type="NCBI Taxonomy" id="1423750"/>
    <lineage>
        <taxon>Bacteria</taxon>
        <taxon>Bacillati</taxon>
        <taxon>Bacillota</taxon>
        <taxon>Bacilli</taxon>
        <taxon>Lactobacillales</taxon>
        <taxon>Lactobacillaceae</taxon>
        <taxon>Liquorilactobacillus</taxon>
    </lineage>
</organism>
<dbReference type="AlphaFoldDB" id="A0A0R1VKA7"/>
<dbReference type="SUPFAM" id="SSF46689">
    <property type="entry name" value="Homeodomain-like"/>
    <property type="match status" value="2"/>
</dbReference>
<sequence>MKLEHELIKKTVALPFNVFTFRARDLSRLIPQHWHQSTELINCQSGQLDVWIEGKHYRMSKGDLLIINPNTVHSTQSPIANHVLVVQLPLTFLQELTENQFNLNFRFNVNTVKDHRDDFTVVRNSLIRLADIYENKCHEWPLVDKVEEEALILTVISNILSLNAVYTFTKSNSHHSSSLQLMNQVTHFINNHVSEQLSLHRVAQEFNYSDSYFSRIFKQNFNMNFHDFVTSIRLNDAVSKLVNSDQSVDSIAQSSGFITYRNFYNAFCRVYQVSPNEYRKNSRQYFSI</sequence>
<evidence type="ECO:0000256" key="2">
    <source>
        <dbReference type="ARBA" id="ARBA00023125"/>
    </source>
</evidence>
<dbReference type="Gene3D" id="2.60.120.10">
    <property type="entry name" value="Jelly Rolls"/>
    <property type="match status" value="1"/>
</dbReference>
<dbReference type="EMBL" id="AZGB01000018">
    <property type="protein sequence ID" value="KRM05709.1"/>
    <property type="molecule type" value="Genomic_DNA"/>
</dbReference>
<proteinExistence type="predicted"/>
<dbReference type="PANTHER" id="PTHR43280">
    <property type="entry name" value="ARAC-FAMILY TRANSCRIPTIONAL REGULATOR"/>
    <property type="match status" value="1"/>
</dbReference>
<reference evidence="5 6" key="1">
    <citation type="journal article" date="2015" name="Genome Announc.">
        <title>Expanding the biotechnology potential of lactobacilli through comparative genomics of 213 strains and associated genera.</title>
        <authorList>
            <person name="Sun Z."/>
            <person name="Harris H.M."/>
            <person name="McCann A."/>
            <person name="Guo C."/>
            <person name="Argimon S."/>
            <person name="Zhang W."/>
            <person name="Yang X."/>
            <person name="Jeffery I.B."/>
            <person name="Cooney J.C."/>
            <person name="Kagawa T.F."/>
            <person name="Liu W."/>
            <person name="Song Y."/>
            <person name="Salvetti E."/>
            <person name="Wrobel A."/>
            <person name="Rasinkangas P."/>
            <person name="Parkhill J."/>
            <person name="Rea M.C."/>
            <person name="O'Sullivan O."/>
            <person name="Ritari J."/>
            <person name="Douillard F.P."/>
            <person name="Paul Ross R."/>
            <person name="Yang R."/>
            <person name="Briner A.E."/>
            <person name="Felis G.E."/>
            <person name="de Vos W.M."/>
            <person name="Barrangou R."/>
            <person name="Klaenhammer T.R."/>
            <person name="Caufield P.W."/>
            <person name="Cui Y."/>
            <person name="Zhang H."/>
            <person name="O'Toole P.W."/>
        </authorList>
    </citation>
    <scope>NUCLEOTIDE SEQUENCE [LARGE SCALE GENOMIC DNA]</scope>
    <source>
        <strain evidence="5 6">DSM 18630</strain>
    </source>
</reference>
<dbReference type="GeneID" id="98319421"/>
<dbReference type="GO" id="GO:0003700">
    <property type="term" value="F:DNA-binding transcription factor activity"/>
    <property type="evidence" value="ECO:0007669"/>
    <property type="project" value="InterPro"/>
</dbReference>
<dbReference type="SUPFAM" id="SSF51182">
    <property type="entry name" value="RmlC-like cupins"/>
    <property type="match status" value="1"/>
</dbReference>
<keyword evidence="6" id="KW-1185">Reference proteome</keyword>
<feature type="domain" description="HTH araC/xylS-type" evidence="4">
    <location>
        <begin position="183"/>
        <end position="281"/>
    </location>
</feature>
<dbReference type="RefSeq" id="WP_057872146.1">
    <property type="nucleotide sequence ID" value="NZ_AZGB01000018.1"/>
</dbReference>
<dbReference type="Pfam" id="PF12833">
    <property type="entry name" value="HTH_18"/>
    <property type="match status" value="1"/>
</dbReference>
<dbReference type="InterPro" id="IPR009057">
    <property type="entry name" value="Homeodomain-like_sf"/>
</dbReference>
<evidence type="ECO:0000313" key="6">
    <source>
        <dbReference type="Proteomes" id="UP000051451"/>
    </source>
</evidence>
<dbReference type="Pfam" id="PF02311">
    <property type="entry name" value="AraC_binding"/>
    <property type="match status" value="1"/>
</dbReference>
<dbReference type="InterPro" id="IPR003313">
    <property type="entry name" value="AraC-bd"/>
</dbReference>
<dbReference type="Proteomes" id="UP000051451">
    <property type="component" value="Unassembled WGS sequence"/>
</dbReference>
<dbReference type="Gene3D" id="1.10.10.60">
    <property type="entry name" value="Homeodomain-like"/>
    <property type="match status" value="2"/>
</dbReference>
<evidence type="ECO:0000256" key="1">
    <source>
        <dbReference type="ARBA" id="ARBA00023015"/>
    </source>
</evidence>
<keyword evidence="2" id="KW-0238">DNA-binding</keyword>